<name>A0A0C3DJU6_9AGAM</name>
<dbReference type="OrthoDB" id="249703at2759"/>
<protein>
    <recommendedName>
        <fullName evidence="5">GST N-terminal domain-containing protein</fullName>
    </recommendedName>
</protein>
<dbReference type="InterPro" id="IPR040079">
    <property type="entry name" value="Glutathione_S-Trfase"/>
</dbReference>
<dbReference type="Gene3D" id="3.40.30.10">
    <property type="entry name" value="Glutaredoxin"/>
    <property type="match status" value="1"/>
</dbReference>
<accession>A0A0C3DJU6</accession>
<dbReference type="InterPro" id="IPR036282">
    <property type="entry name" value="Glutathione-S-Trfase_C_sf"/>
</dbReference>
<organism evidence="3 4">
    <name type="scientific">Scleroderma citrinum Foug A</name>
    <dbReference type="NCBI Taxonomy" id="1036808"/>
    <lineage>
        <taxon>Eukaryota</taxon>
        <taxon>Fungi</taxon>
        <taxon>Dikarya</taxon>
        <taxon>Basidiomycota</taxon>
        <taxon>Agaricomycotina</taxon>
        <taxon>Agaricomycetes</taxon>
        <taxon>Agaricomycetidae</taxon>
        <taxon>Boletales</taxon>
        <taxon>Sclerodermatineae</taxon>
        <taxon>Sclerodermataceae</taxon>
        <taxon>Scleroderma</taxon>
    </lineage>
</organism>
<dbReference type="InterPro" id="IPR010987">
    <property type="entry name" value="Glutathione-S-Trfase_C-like"/>
</dbReference>
<dbReference type="PANTHER" id="PTHR43968">
    <property type="match status" value="1"/>
</dbReference>
<dbReference type="Proteomes" id="UP000053989">
    <property type="component" value="Unassembled WGS sequence"/>
</dbReference>
<dbReference type="Gene3D" id="1.20.1050.10">
    <property type="match status" value="1"/>
</dbReference>
<dbReference type="EMBL" id="KN822114">
    <property type="protein sequence ID" value="KIM56589.1"/>
    <property type="molecule type" value="Genomic_DNA"/>
</dbReference>
<dbReference type="CDD" id="cd00299">
    <property type="entry name" value="GST_C_family"/>
    <property type="match status" value="1"/>
</dbReference>
<feature type="domain" description="GST N-terminal" evidence="1">
    <location>
        <begin position="4"/>
        <end position="87"/>
    </location>
</feature>
<dbReference type="STRING" id="1036808.A0A0C3DJU6"/>
<dbReference type="InterPro" id="IPR050983">
    <property type="entry name" value="GST_Omega/HSP26"/>
</dbReference>
<dbReference type="AlphaFoldDB" id="A0A0C3DJU6"/>
<reference evidence="4" key="2">
    <citation type="submission" date="2015-01" db="EMBL/GenBank/DDBJ databases">
        <title>Evolutionary Origins and Diversification of the Mycorrhizal Mutualists.</title>
        <authorList>
            <consortium name="DOE Joint Genome Institute"/>
            <consortium name="Mycorrhizal Genomics Consortium"/>
            <person name="Kohler A."/>
            <person name="Kuo A."/>
            <person name="Nagy L.G."/>
            <person name="Floudas D."/>
            <person name="Copeland A."/>
            <person name="Barry K.W."/>
            <person name="Cichocki N."/>
            <person name="Veneault-Fourrey C."/>
            <person name="LaButti K."/>
            <person name="Lindquist E.A."/>
            <person name="Lipzen A."/>
            <person name="Lundell T."/>
            <person name="Morin E."/>
            <person name="Murat C."/>
            <person name="Riley R."/>
            <person name="Ohm R."/>
            <person name="Sun H."/>
            <person name="Tunlid A."/>
            <person name="Henrissat B."/>
            <person name="Grigoriev I.V."/>
            <person name="Hibbett D.S."/>
            <person name="Martin F."/>
        </authorList>
    </citation>
    <scope>NUCLEOTIDE SEQUENCE [LARGE SCALE GENOMIC DNA]</scope>
    <source>
        <strain evidence="4">Foug A</strain>
    </source>
</reference>
<dbReference type="SUPFAM" id="SSF47616">
    <property type="entry name" value="GST C-terminal domain-like"/>
    <property type="match status" value="1"/>
</dbReference>
<dbReference type="PROSITE" id="PS50404">
    <property type="entry name" value="GST_NTER"/>
    <property type="match status" value="1"/>
</dbReference>
<evidence type="ECO:0000259" key="2">
    <source>
        <dbReference type="PROSITE" id="PS50405"/>
    </source>
</evidence>
<dbReference type="PANTHER" id="PTHR43968:SF6">
    <property type="entry name" value="GLUTATHIONE S-TRANSFERASE OMEGA"/>
    <property type="match status" value="1"/>
</dbReference>
<dbReference type="Pfam" id="PF13409">
    <property type="entry name" value="GST_N_2"/>
    <property type="match status" value="1"/>
</dbReference>
<dbReference type="SUPFAM" id="SSF52833">
    <property type="entry name" value="Thioredoxin-like"/>
    <property type="match status" value="1"/>
</dbReference>
<dbReference type="InterPro" id="IPR004045">
    <property type="entry name" value="Glutathione_S-Trfase_N"/>
</dbReference>
<dbReference type="InParanoid" id="A0A0C3DJU6"/>
<feature type="domain" description="GST C-terminal" evidence="2">
    <location>
        <begin position="98"/>
        <end position="228"/>
    </location>
</feature>
<dbReference type="SFLD" id="SFLDS00019">
    <property type="entry name" value="Glutathione_Transferase_(cytos"/>
    <property type="match status" value="1"/>
</dbReference>
<keyword evidence="4" id="KW-1185">Reference proteome</keyword>
<dbReference type="GO" id="GO:0005737">
    <property type="term" value="C:cytoplasm"/>
    <property type="evidence" value="ECO:0007669"/>
    <property type="project" value="TreeGrafter"/>
</dbReference>
<evidence type="ECO:0000313" key="3">
    <source>
        <dbReference type="EMBL" id="KIM56589.1"/>
    </source>
</evidence>
<dbReference type="HOGENOM" id="CLU_089382_0_0_1"/>
<sequence length="228" mass="25227">MSSRPLTVIGTPFSTFTRTITLALHYKGLPFNQVHAVPHSDIAYEHHPFGFVPTLVIHEIEGKVVDLKLRESMAIARYLDRLAPQPSLCASVGDAPVLQIEEQMWEFASFVAAHGFPAVEKDVVKPRKALTDEGKLSDAEIRQEISGGVEKLRRFLSVVESTMAPDGYVFGEKLSWADFFLYPLLADLNATPEKDLFSVRLRTWMDLMGNLDAVKATTAGTLSVGARP</sequence>
<gene>
    <name evidence="3" type="ORF">SCLCIDRAFT_1220275</name>
</gene>
<evidence type="ECO:0008006" key="5">
    <source>
        <dbReference type="Google" id="ProtNLM"/>
    </source>
</evidence>
<evidence type="ECO:0000313" key="4">
    <source>
        <dbReference type="Proteomes" id="UP000053989"/>
    </source>
</evidence>
<proteinExistence type="predicted"/>
<dbReference type="Pfam" id="PF13410">
    <property type="entry name" value="GST_C_2"/>
    <property type="match status" value="1"/>
</dbReference>
<dbReference type="PROSITE" id="PS50405">
    <property type="entry name" value="GST_CTER"/>
    <property type="match status" value="1"/>
</dbReference>
<dbReference type="InterPro" id="IPR036249">
    <property type="entry name" value="Thioredoxin-like_sf"/>
</dbReference>
<reference evidence="3 4" key="1">
    <citation type="submission" date="2014-04" db="EMBL/GenBank/DDBJ databases">
        <authorList>
            <consortium name="DOE Joint Genome Institute"/>
            <person name="Kuo A."/>
            <person name="Kohler A."/>
            <person name="Nagy L.G."/>
            <person name="Floudas D."/>
            <person name="Copeland A."/>
            <person name="Barry K.W."/>
            <person name="Cichocki N."/>
            <person name="Veneault-Fourrey C."/>
            <person name="LaButti K."/>
            <person name="Lindquist E.A."/>
            <person name="Lipzen A."/>
            <person name="Lundell T."/>
            <person name="Morin E."/>
            <person name="Murat C."/>
            <person name="Sun H."/>
            <person name="Tunlid A."/>
            <person name="Henrissat B."/>
            <person name="Grigoriev I.V."/>
            <person name="Hibbett D.S."/>
            <person name="Martin F."/>
            <person name="Nordberg H.P."/>
            <person name="Cantor M.N."/>
            <person name="Hua S.X."/>
        </authorList>
    </citation>
    <scope>NUCLEOTIDE SEQUENCE [LARGE SCALE GENOMIC DNA]</scope>
    <source>
        <strain evidence="3 4">Foug A</strain>
    </source>
</reference>
<evidence type="ECO:0000259" key="1">
    <source>
        <dbReference type="PROSITE" id="PS50404"/>
    </source>
</evidence>